<protein>
    <submittedName>
        <fullName evidence="1">Uncharacterized protein</fullName>
    </submittedName>
</protein>
<dbReference type="Proteomes" id="UP000053424">
    <property type="component" value="Unassembled WGS sequence"/>
</dbReference>
<evidence type="ECO:0000313" key="1">
    <source>
        <dbReference type="EMBL" id="KIM35084.1"/>
    </source>
</evidence>
<dbReference type="OrthoDB" id="3516995at2759"/>
<dbReference type="EMBL" id="KN831832">
    <property type="protein sequence ID" value="KIM35084.1"/>
    <property type="molecule type" value="Genomic_DNA"/>
</dbReference>
<dbReference type="HOGENOM" id="CLU_1250811_0_0_1"/>
<gene>
    <name evidence="1" type="ORF">M413DRAFT_32793</name>
</gene>
<proteinExistence type="predicted"/>
<sequence length="199" mass="21972">MANFLISFISAPESVMYLTATVFNVNGNNIPGANRVHQLCQDIVQIQTQLTQAVADAHVADEAAFELRNVIAQNAGFMTLDGYFAAAGNQLTAAERATFENLGLEGPVEGAPHTALALQQRYDLKAAIVELCKRRFRVKRLQEQARTILNLNVDWFVGDDLNAIINGITSQNIWNLLDAQDNDSNSWKNEDPTLDVILQ</sequence>
<accession>A0A0C3BSP6</accession>
<reference evidence="2" key="2">
    <citation type="submission" date="2015-01" db="EMBL/GenBank/DDBJ databases">
        <title>Evolutionary Origins and Diversification of the Mycorrhizal Mutualists.</title>
        <authorList>
            <consortium name="DOE Joint Genome Institute"/>
            <consortium name="Mycorrhizal Genomics Consortium"/>
            <person name="Kohler A."/>
            <person name="Kuo A."/>
            <person name="Nagy L.G."/>
            <person name="Floudas D."/>
            <person name="Copeland A."/>
            <person name="Barry K.W."/>
            <person name="Cichocki N."/>
            <person name="Veneault-Fourrey C."/>
            <person name="LaButti K."/>
            <person name="Lindquist E.A."/>
            <person name="Lipzen A."/>
            <person name="Lundell T."/>
            <person name="Morin E."/>
            <person name="Murat C."/>
            <person name="Riley R."/>
            <person name="Ohm R."/>
            <person name="Sun H."/>
            <person name="Tunlid A."/>
            <person name="Henrissat B."/>
            <person name="Grigoriev I.V."/>
            <person name="Hibbett D.S."/>
            <person name="Martin F."/>
        </authorList>
    </citation>
    <scope>NUCLEOTIDE SEQUENCE [LARGE SCALE GENOMIC DNA]</scope>
    <source>
        <strain evidence="2">h7</strain>
    </source>
</reference>
<organism evidence="1 2">
    <name type="scientific">Hebeloma cylindrosporum</name>
    <dbReference type="NCBI Taxonomy" id="76867"/>
    <lineage>
        <taxon>Eukaryota</taxon>
        <taxon>Fungi</taxon>
        <taxon>Dikarya</taxon>
        <taxon>Basidiomycota</taxon>
        <taxon>Agaricomycotina</taxon>
        <taxon>Agaricomycetes</taxon>
        <taxon>Agaricomycetidae</taxon>
        <taxon>Agaricales</taxon>
        <taxon>Agaricineae</taxon>
        <taxon>Hymenogastraceae</taxon>
        <taxon>Hebeloma</taxon>
    </lineage>
</organism>
<evidence type="ECO:0000313" key="2">
    <source>
        <dbReference type="Proteomes" id="UP000053424"/>
    </source>
</evidence>
<reference evidence="1 2" key="1">
    <citation type="submission" date="2014-04" db="EMBL/GenBank/DDBJ databases">
        <authorList>
            <consortium name="DOE Joint Genome Institute"/>
            <person name="Kuo A."/>
            <person name="Gay G."/>
            <person name="Dore J."/>
            <person name="Kohler A."/>
            <person name="Nagy L.G."/>
            <person name="Floudas D."/>
            <person name="Copeland A."/>
            <person name="Barry K.W."/>
            <person name="Cichocki N."/>
            <person name="Veneault-Fourrey C."/>
            <person name="LaButti K."/>
            <person name="Lindquist E.A."/>
            <person name="Lipzen A."/>
            <person name="Lundell T."/>
            <person name="Morin E."/>
            <person name="Murat C."/>
            <person name="Sun H."/>
            <person name="Tunlid A."/>
            <person name="Henrissat B."/>
            <person name="Grigoriev I.V."/>
            <person name="Hibbett D.S."/>
            <person name="Martin F."/>
            <person name="Nordberg H.P."/>
            <person name="Cantor M.N."/>
            <person name="Hua S.X."/>
        </authorList>
    </citation>
    <scope>NUCLEOTIDE SEQUENCE [LARGE SCALE GENOMIC DNA]</scope>
    <source>
        <strain evidence="2">h7</strain>
    </source>
</reference>
<name>A0A0C3BSP6_HEBCY</name>
<dbReference type="AlphaFoldDB" id="A0A0C3BSP6"/>
<keyword evidence="2" id="KW-1185">Reference proteome</keyword>